<evidence type="ECO:0000313" key="2">
    <source>
        <dbReference type="EMBL" id="CAD8073320.1"/>
    </source>
</evidence>
<dbReference type="EMBL" id="CAJJDN010000030">
    <property type="protein sequence ID" value="CAD8073320.1"/>
    <property type="molecule type" value="Genomic_DNA"/>
</dbReference>
<dbReference type="Proteomes" id="UP000692954">
    <property type="component" value="Unassembled WGS sequence"/>
</dbReference>
<sequence length="207" mass="25358">METESKIQQKFFILRQVSPPVLGSIHYTKSPNLEQLDQLAQISVMRRMKSNDPQKTEPTYRDIPKHISKQREEIIKIKKTKQPSLPYLPKKQKEFYNKWYIPYDQRYVQKPDFMEQQYEDELHFYKNMHNMYVQYNPFDHKLPEDLMKKIGYKERTEALKEILKGQKQIIEFKRSLEKEKQRVPEFIKQLLEAENKKQKHKQQFQYS</sequence>
<comment type="caution">
    <text evidence="2">The sequence shown here is derived from an EMBL/GenBank/DDBJ whole genome shotgun (WGS) entry which is preliminary data.</text>
</comment>
<reference evidence="2" key="1">
    <citation type="submission" date="2021-01" db="EMBL/GenBank/DDBJ databases">
        <authorList>
            <consortium name="Genoscope - CEA"/>
            <person name="William W."/>
        </authorList>
    </citation>
    <scope>NUCLEOTIDE SEQUENCE</scope>
</reference>
<proteinExistence type="predicted"/>
<evidence type="ECO:0000313" key="3">
    <source>
        <dbReference type="Proteomes" id="UP000692954"/>
    </source>
</evidence>
<name>A0A8S1LZ81_9CILI</name>
<gene>
    <name evidence="2" type="ORF">PSON_ATCC_30995.1.T0300248</name>
</gene>
<keyword evidence="1" id="KW-0175">Coiled coil</keyword>
<protein>
    <submittedName>
        <fullName evidence="2">Uncharacterized protein</fullName>
    </submittedName>
</protein>
<dbReference type="OrthoDB" id="299841at2759"/>
<dbReference type="AlphaFoldDB" id="A0A8S1LZ81"/>
<keyword evidence="3" id="KW-1185">Reference proteome</keyword>
<accession>A0A8S1LZ81</accession>
<feature type="coiled-coil region" evidence="1">
    <location>
        <begin position="176"/>
        <end position="203"/>
    </location>
</feature>
<organism evidence="2 3">
    <name type="scientific">Paramecium sonneborni</name>
    <dbReference type="NCBI Taxonomy" id="65129"/>
    <lineage>
        <taxon>Eukaryota</taxon>
        <taxon>Sar</taxon>
        <taxon>Alveolata</taxon>
        <taxon>Ciliophora</taxon>
        <taxon>Intramacronucleata</taxon>
        <taxon>Oligohymenophorea</taxon>
        <taxon>Peniculida</taxon>
        <taxon>Parameciidae</taxon>
        <taxon>Paramecium</taxon>
    </lineage>
</organism>
<evidence type="ECO:0000256" key="1">
    <source>
        <dbReference type="SAM" id="Coils"/>
    </source>
</evidence>